<organism evidence="1 2">
    <name type="scientific">Mucilaginibacter pedocola</name>
    <dbReference type="NCBI Taxonomy" id="1792845"/>
    <lineage>
        <taxon>Bacteria</taxon>
        <taxon>Pseudomonadati</taxon>
        <taxon>Bacteroidota</taxon>
        <taxon>Sphingobacteriia</taxon>
        <taxon>Sphingobacteriales</taxon>
        <taxon>Sphingobacteriaceae</taxon>
        <taxon>Mucilaginibacter</taxon>
    </lineage>
</organism>
<sequence>MGSINLKDFISEAITQITEGIIQAQSLNADKGCIVNPKIIQTIGAPDGITYKIDSGGQNSGTVSVLKFDLIIDANEKSEIGGRLKVMAGVVGIGAGGKNEVNTSVNNKLTFAIPVMFPIVSD</sequence>
<evidence type="ECO:0000313" key="2">
    <source>
        <dbReference type="Proteomes" id="UP000189739"/>
    </source>
</evidence>
<dbReference type="OrthoDB" id="7865574at2"/>
<protein>
    <submittedName>
        <fullName evidence="1">Uncharacterized protein</fullName>
    </submittedName>
</protein>
<name>A0A1S9PMI8_9SPHI</name>
<dbReference type="RefSeq" id="WP_078346360.1">
    <property type="nucleotide sequence ID" value="NZ_MBTF01000001.1"/>
</dbReference>
<reference evidence="1 2" key="1">
    <citation type="submission" date="2016-07" db="EMBL/GenBank/DDBJ databases">
        <title>Genomic analysis of zinc-resistant bacterium Mucilaginibacter pedocola TBZ30.</title>
        <authorList>
            <person name="Huang J."/>
            <person name="Tang J."/>
        </authorList>
    </citation>
    <scope>NUCLEOTIDE SEQUENCE [LARGE SCALE GENOMIC DNA]</scope>
    <source>
        <strain evidence="1 2">TBZ30</strain>
    </source>
</reference>
<dbReference type="EMBL" id="MBTF01000001">
    <property type="protein sequence ID" value="OOQ62163.1"/>
    <property type="molecule type" value="Genomic_DNA"/>
</dbReference>
<dbReference type="Proteomes" id="UP000189739">
    <property type="component" value="Unassembled WGS sequence"/>
</dbReference>
<proteinExistence type="predicted"/>
<gene>
    <name evidence="1" type="ORF">BC343_03695</name>
</gene>
<evidence type="ECO:0000313" key="1">
    <source>
        <dbReference type="EMBL" id="OOQ62163.1"/>
    </source>
</evidence>
<comment type="caution">
    <text evidence="1">The sequence shown here is derived from an EMBL/GenBank/DDBJ whole genome shotgun (WGS) entry which is preliminary data.</text>
</comment>
<keyword evidence="2" id="KW-1185">Reference proteome</keyword>
<dbReference type="AlphaFoldDB" id="A0A1S9PMI8"/>
<accession>A0A1S9PMI8</accession>